<dbReference type="Proteomes" id="UP000030763">
    <property type="component" value="Unassembled WGS sequence"/>
</dbReference>
<gene>
    <name evidence="2" type="ORF">EMWEY_00029990</name>
</gene>
<reference evidence="2" key="1">
    <citation type="submission" date="2013-10" db="EMBL/GenBank/DDBJ databases">
        <title>Genomic analysis of the causative agents of coccidiosis in chickens.</title>
        <authorList>
            <person name="Reid A.J."/>
            <person name="Blake D."/>
            <person name="Billington K."/>
            <person name="Browne H."/>
            <person name="Dunn M."/>
            <person name="Hung S."/>
            <person name="Kawahara F."/>
            <person name="Miranda-Saavedra D."/>
            <person name="Mourier T."/>
            <person name="Nagra H."/>
            <person name="Otto T.D."/>
            <person name="Rawlings N."/>
            <person name="Sanchez A."/>
            <person name="Sanders M."/>
            <person name="Subramaniam C."/>
            <person name="Tay Y."/>
            <person name="Dear P."/>
            <person name="Doerig C."/>
            <person name="Gruber A."/>
            <person name="Parkinson J."/>
            <person name="Shirley M."/>
            <person name="Wan K.L."/>
            <person name="Berriman M."/>
            <person name="Tomley F."/>
            <person name="Pain A."/>
        </authorList>
    </citation>
    <scope>NUCLEOTIDE SEQUENCE [LARGE SCALE GENOMIC DNA]</scope>
    <source>
        <strain evidence="2">Weybridge</strain>
    </source>
</reference>
<dbReference type="RefSeq" id="XP_013337020.1">
    <property type="nucleotide sequence ID" value="XM_013481566.1"/>
</dbReference>
<evidence type="ECO:0000313" key="2">
    <source>
        <dbReference type="EMBL" id="CDJ60370.1"/>
    </source>
</evidence>
<keyword evidence="3" id="KW-1185">Reference proteome</keyword>
<reference evidence="2" key="2">
    <citation type="submission" date="2013-10" db="EMBL/GenBank/DDBJ databases">
        <authorList>
            <person name="Aslett M."/>
        </authorList>
    </citation>
    <scope>NUCLEOTIDE SEQUENCE [LARGE SCALE GENOMIC DNA]</scope>
    <source>
        <strain evidence="2">Weybridge</strain>
    </source>
</reference>
<protein>
    <submittedName>
        <fullName evidence="2">Uncharacterized protein</fullName>
    </submittedName>
</protein>
<evidence type="ECO:0000313" key="3">
    <source>
        <dbReference type="Proteomes" id="UP000030763"/>
    </source>
</evidence>
<evidence type="ECO:0000256" key="1">
    <source>
        <dbReference type="SAM" id="MobiDB-lite"/>
    </source>
</evidence>
<dbReference type="OrthoDB" id="348627at2759"/>
<name>U6MFD5_EIMMA</name>
<feature type="compositionally biased region" description="Polar residues" evidence="1">
    <location>
        <begin position="699"/>
        <end position="724"/>
    </location>
</feature>
<feature type="region of interest" description="Disordered" evidence="1">
    <location>
        <begin position="99"/>
        <end position="119"/>
    </location>
</feature>
<feature type="region of interest" description="Disordered" evidence="1">
    <location>
        <begin position="408"/>
        <end position="445"/>
    </location>
</feature>
<dbReference type="VEuPathDB" id="ToxoDB:EMWEY_00029990"/>
<dbReference type="GeneID" id="25336985"/>
<feature type="compositionally biased region" description="Polar residues" evidence="1">
    <location>
        <begin position="774"/>
        <end position="787"/>
    </location>
</feature>
<dbReference type="EMBL" id="HG721838">
    <property type="protein sequence ID" value="CDJ60370.1"/>
    <property type="molecule type" value="Genomic_DNA"/>
</dbReference>
<proteinExistence type="predicted"/>
<dbReference type="OMA" id="EGWENRD"/>
<organism evidence="2 3">
    <name type="scientific">Eimeria maxima</name>
    <name type="common">Coccidian parasite</name>
    <dbReference type="NCBI Taxonomy" id="5804"/>
    <lineage>
        <taxon>Eukaryota</taxon>
        <taxon>Sar</taxon>
        <taxon>Alveolata</taxon>
        <taxon>Apicomplexa</taxon>
        <taxon>Conoidasida</taxon>
        <taxon>Coccidia</taxon>
        <taxon>Eucoccidiorida</taxon>
        <taxon>Eimeriorina</taxon>
        <taxon>Eimeriidae</taxon>
        <taxon>Eimeria</taxon>
    </lineage>
</organism>
<feature type="compositionally biased region" description="Low complexity" evidence="1">
    <location>
        <begin position="416"/>
        <end position="437"/>
    </location>
</feature>
<dbReference type="AlphaFoldDB" id="U6MFD5"/>
<feature type="compositionally biased region" description="Basic and acidic residues" evidence="1">
    <location>
        <begin position="819"/>
        <end position="828"/>
    </location>
</feature>
<sequence>MSLFSDEHIRLAGADVILHNSKLQELDSVESSRDATSEKHFWPPQRPMARPFASSLTRVLAVALASLAVAYLVLRCFHGLYVGYRQGGASRALASWEGNAGDQCSDNGGDDESLNLTTHGTGEAPEDWIGYADDADLIGLELSRVIDSFPDEEGWENRDMPTRARSIFAHYLERIEAMATLCGELEPKLKQDHFFSVVNRVSKILVTQLGLLSLNPTELESNRERAGEAIVGLLKRTTAPIDGDGELLRLKNMNRSLVDLTRAVMRPREDTKSMTSNFHKKRILGAFKMLQIINGHLMNILANLRILVNYPNAGMTPAEIETQIKLLEILQVHLLDRMFYDQTAFWHLKRAQKYISQYLLFNKVEAFVHANKQIPPSAQFEADLNNDMKQAGGMAYIPLSRLHTGGKSPEGGFQPLLEASASSSSSSGESLGHSEGSFISSAFHPTTTSPLAQQLNQAARGLGIRPVTQTPTAFGTRIPQPSPSSSPSLEAGYLDHQHIHRSRSAYPTVRDPFGPQDLEDLSESPQSASGTWGSSSKGHFGHAHGQLLRGYGSSSSAVETGDGLPRLAPPRSFIQRVPPTVQHHHPHGFKAPGRSGHVPSVGIEEGPIWHDGRQRYPTTYAPQATEFYPGSPHGEDSTATGPEAWWSKGRVPLASPRHPAQRSTHYRDARQSLQPTTPAVRPPPGFYSVRMQTPMPPRASTSFSHPISPSLKSHTGISDSSLRSFSVPVTRMPPDGAAPRHRQTPPPLAPRFQRLTFTSPPPRAPFSGAPDASPWTSQPAEAMSSSGFHAAGEEASQAAWPPPTPGALGWQHEPFQSADQERRRRGTDSEEEILEILERVTKRLGEMITDEDESSDERRTS</sequence>
<accession>U6MFD5</accession>
<feature type="region of interest" description="Disordered" evidence="1">
    <location>
        <begin position="469"/>
        <end position="833"/>
    </location>
</feature>
<feature type="compositionally biased region" description="Polar residues" evidence="1">
    <location>
        <begin position="523"/>
        <end position="537"/>
    </location>
</feature>